<accession>A0A2N8KZV9</accession>
<evidence type="ECO:0000313" key="16">
    <source>
        <dbReference type="EMBL" id="PND38973.1"/>
    </source>
</evidence>
<dbReference type="GO" id="GO:0006826">
    <property type="term" value="P:iron ion transport"/>
    <property type="evidence" value="ECO:0007669"/>
    <property type="project" value="UniProtKB-KW"/>
</dbReference>
<dbReference type="Gene3D" id="2.40.170.20">
    <property type="entry name" value="TonB-dependent receptor, beta-barrel domain"/>
    <property type="match status" value="1"/>
</dbReference>
<evidence type="ECO:0000256" key="13">
    <source>
        <dbReference type="RuleBase" id="RU003357"/>
    </source>
</evidence>
<evidence type="ECO:0000256" key="3">
    <source>
        <dbReference type="ARBA" id="ARBA00022448"/>
    </source>
</evidence>
<dbReference type="SUPFAM" id="SSF56935">
    <property type="entry name" value="Porins"/>
    <property type="match status" value="1"/>
</dbReference>
<dbReference type="Gene3D" id="3.55.50.30">
    <property type="match status" value="2"/>
</dbReference>
<dbReference type="InterPro" id="IPR011662">
    <property type="entry name" value="Secretin/TonB_short_N"/>
</dbReference>
<protein>
    <recommendedName>
        <fullName evidence="15">Secretin/TonB short N-terminal domain-containing protein</fullName>
    </recommendedName>
</protein>
<evidence type="ECO:0000256" key="9">
    <source>
        <dbReference type="ARBA" id="ARBA00023136"/>
    </source>
</evidence>
<keyword evidence="7" id="KW-0408">Iron</keyword>
<proteinExistence type="inferred from homology"/>
<evidence type="ECO:0000256" key="7">
    <source>
        <dbReference type="ARBA" id="ARBA00023004"/>
    </source>
</evidence>
<keyword evidence="5" id="KW-0406">Ion transport</keyword>
<keyword evidence="17" id="KW-1185">Reference proteome</keyword>
<dbReference type="InterPro" id="IPR039426">
    <property type="entry name" value="TonB-dep_rcpt-like"/>
</dbReference>
<dbReference type="PROSITE" id="PS52016">
    <property type="entry name" value="TONB_DEPENDENT_REC_3"/>
    <property type="match status" value="1"/>
</dbReference>
<evidence type="ECO:0000313" key="17">
    <source>
        <dbReference type="Proteomes" id="UP000235916"/>
    </source>
</evidence>
<evidence type="ECO:0000256" key="4">
    <source>
        <dbReference type="ARBA" id="ARBA00022452"/>
    </source>
</evidence>
<keyword evidence="4 12" id="KW-1134">Transmembrane beta strand</keyword>
<evidence type="ECO:0000256" key="12">
    <source>
        <dbReference type="PROSITE-ProRule" id="PRU01360"/>
    </source>
</evidence>
<comment type="similarity">
    <text evidence="2 12 13">Belongs to the TonB-dependent receptor family.</text>
</comment>
<keyword evidence="10" id="KW-0675">Receptor</keyword>
<keyword evidence="6 12" id="KW-0812">Transmembrane</keyword>
<dbReference type="EMBL" id="POSP01000003">
    <property type="protein sequence ID" value="PND38973.1"/>
    <property type="molecule type" value="Genomic_DNA"/>
</dbReference>
<evidence type="ECO:0000256" key="8">
    <source>
        <dbReference type="ARBA" id="ARBA00023077"/>
    </source>
</evidence>
<sequence length="1115" mass="119992">MRDARTTLSFGALILQPRFRSFDLRPLALSAALALQLPAQAQAQPAAGADAAAAKPQAIEIPAQPAAQALQAFVKQLNFQLLYAPELLRGLNSKAVSGVMSPREALARLLEGSGLQIIDTGPNAATLRAAGGPAPGPRASAASAAAELGRGGDSAETPEPRRPAPVLAEAATRVHSFDLAAGDALETVQQAARLAGVSVSFKENELSGVRTNRISGEFTTLQAFQRLLADTRLAVGVQVATGEYVVRRLETIGRVEVTGSHLRSILGEQGVNPVTVLTRQEIERSGVTTLAELRNLIPQLSVGASASFDGNSSRGAPDGRLLFDLRGLGAGNTLILVDGMRLPKTGSRTVAEAYEATGIPMSAIERVEVLLGGGSAIYGADAVGGVVNIITRKRYSGTELEYARDNTVDRDAANDRLALSHAFRKGSFSARGMLSVEQQNALALRDREWLASDDRRPWGGADNTRNNAPIGGMVSAVSGQLPGIGASTAFIPAGANGSTATVKDFAGAAATERYDAAKYLNAINPYTRKVANLYADYQFAPWATLYASYNWSRNESEAPGDPVRLNTRIPAGYPGNPFGVPIMVDKYLWEQGTPARHYRYSQQSTTLGVRGDLPGDWRYHFSLADARSNPELPEGVYQFDGGKLTAAINSASKPVLLHDSLALQGTGKGPNAAGVLEALYFQDARQDQPRTRSTALALDGPIWQLPAGPVNLALGAEQRVESVKFFNSSTLSSGSEAAEPKQDRKVDAQYLEVAIPLLSTKSDLRLPFAHTLTVTGAVRRDHYNDFGAATKPQYGLLFKPTAWLALRASHNEAFRVPYLIDITRPRFVSNQSVPATGSSALIDTYRKNEAFVGVLPTTVGGNPNLKPETSTHRNIGLVFEAPWEAAKGFSLSVDRWQSEILDRVGSLTRQERLLYFPETYTRAPLSAADAAAGYTVGRINGVDNSSMNIAKFRSSGYDYALRFQRNTSWGEFILSSKITKTDRLESMATPAATPSPYVSARLRPTRSVSSLSWSYRGLGASVTMIRQAGFPVSLFPPVVDYPKTQQFNTNVWYDFGTGGLHDREGWLGHWLHNTRLSFGLINALDTAPPLSPTGNVNGSVDPRMLRYTFTLRKRF</sequence>
<keyword evidence="9 12" id="KW-0472">Membrane</keyword>
<dbReference type="SMART" id="SM00965">
    <property type="entry name" value="STN"/>
    <property type="match status" value="2"/>
</dbReference>
<keyword evidence="11 12" id="KW-0998">Cell outer membrane</keyword>
<dbReference type="GO" id="GO:0009279">
    <property type="term" value="C:cell outer membrane"/>
    <property type="evidence" value="ECO:0007669"/>
    <property type="project" value="UniProtKB-SubCell"/>
</dbReference>
<organism evidence="16 17">
    <name type="scientific">Kinneretia aquatilis</name>
    <dbReference type="NCBI Taxonomy" id="2070761"/>
    <lineage>
        <taxon>Bacteria</taxon>
        <taxon>Pseudomonadati</taxon>
        <taxon>Pseudomonadota</taxon>
        <taxon>Betaproteobacteria</taxon>
        <taxon>Burkholderiales</taxon>
        <taxon>Sphaerotilaceae</taxon>
        <taxon>Roseateles</taxon>
    </lineage>
</organism>
<dbReference type="Pfam" id="PF07715">
    <property type="entry name" value="Plug"/>
    <property type="match status" value="1"/>
</dbReference>
<dbReference type="InterPro" id="IPR037066">
    <property type="entry name" value="Plug_dom_sf"/>
</dbReference>
<keyword evidence="8 13" id="KW-0798">TonB box</keyword>
<evidence type="ECO:0000256" key="11">
    <source>
        <dbReference type="ARBA" id="ARBA00023237"/>
    </source>
</evidence>
<evidence type="ECO:0000256" key="10">
    <source>
        <dbReference type="ARBA" id="ARBA00023170"/>
    </source>
</evidence>
<dbReference type="PANTHER" id="PTHR47234:SF2">
    <property type="entry name" value="TONB-DEPENDENT RECEPTOR"/>
    <property type="match status" value="1"/>
</dbReference>
<dbReference type="AlphaFoldDB" id="A0A2N8KZV9"/>
<evidence type="ECO:0000256" key="5">
    <source>
        <dbReference type="ARBA" id="ARBA00022496"/>
    </source>
</evidence>
<comment type="caution">
    <text evidence="16">The sequence shown here is derived from an EMBL/GenBank/DDBJ whole genome shotgun (WGS) entry which is preliminary data.</text>
</comment>
<feature type="region of interest" description="Disordered" evidence="14">
    <location>
        <begin position="128"/>
        <end position="162"/>
    </location>
</feature>
<reference evidence="16 17" key="1">
    <citation type="submission" date="2018-01" db="EMBL/GenBank/DDBJ databases">
        <title>Draft genome sequence of Paucibacter aquatile CR182 isolated from freshwater of the Nakdong River.</title>
        <authorList>
            <person name="Choi A."/>
            <person name="Chung E.J."/>
        </authorList>
    </citation>
    <scope>NUCLEOTIDE SEQUENCE [LARGE SCALE GENOMIC DNA]</scope>
    <source>
        <strain evidence="16 17">CR182</strain>
    </source>
</reference>
<dbReference type="Pfam" id="PF07660">
    <property type="entry name" value="STN"/>
    <property type="match status" value="1"/>
</dbReference>
<evidence type="ECO:0000256" key="1">
    <source>
        <dbReference type="ARBA" id="ARBA00004571"/>
    </source>
</evidence>
<evidence type="ECO:0000256" key="2">
    <source>
        <dbReference type="ARBA" id="ARBA00009810"/>
    </source>
</evidence>
<gene>
    <name evidence="16" type="ORF">C1O66_16525</name>
</gene>
<evidence type="ECO:0000256" key="6">
    <source>
        <dbReference type="ARBA" id="ARBA00022692"/>
    </source>
</evidence>
<evidence type="ECO:0000259" key="15">
    <source>
        <dbReference type="SMART" id="SM00965"/>
    </source>
</evidence>
<feature type="domain" description="Secretin/TonB short N-terminal" evidence="15">
    <location>
        <begin position="79"/>
        <end position="130"/>
    </location>
</feature>
<keyword evidence="5" id="KW-0410">Iron transport</keyword>
<feature type="domain" description="Secretin/TonB short N-terminal" evidence="15">
    <location>
        <begin position="197"/>
        <end position="249"/>
    </location>
</feature>
<dbReference type="PANTHER" id="PTHR47234">
    <property type="match status" value="1"/>
</dbReference>
<keyword evidence="3 12" id="KW-0813">Transport</keyword>
<comment type="subcellular location">
    <subcellularLocation>
        <location evidence="1 12">Cell outer membrane</location>
        <topology evidence="1 12">Multi-pass membrane protein</topology>
    </subcellularLocation>
</comment>
<dbReference type="Pfam" id="PF00593">
    <property type="entry name" value="TonB_dep_Rec_b-barrel"/>
    <property type="match status" value="1"/>
</dbReference>
<dbReference type="InterPro" id="IPR012910">
    <property type="entry name" value="Plug_dom"/>
</dbReference>
<evidence type="ECO:0000256" key="14">
    <source>
        <dbReference type="SAM" id="MobiDB-lite"/>
    </source>
</evidence>
<dbReference type="Gene3D" id="2.170.130.10">
    <property type="entry name" value="TonB-dependent receptor, plug domain"/>
    <property type="match status" value="1"/>
</dbReference>
<dbReference type="InterPro" id="IPR036942">
    <property type="entry name" value="Beta-barrel_TonB_sf"/>
</dbReference>
<dbReference type="Proteomes" id="UP000235916">
    <property type="component" value="Unassembled WGS sequence"/>
</dbReference>
<feature type="compositionally biased region" description="Low complexity" evidence="14">
    <location>
        <begin position="128"/>
        <end position="148"/>
    </location>
</feature>
<dbReference type="InterPro" id="IPR000531">
    <property type="entry name" value="Beta-barrel_TonB"/>
</dbReference>
<name>A0A2N8KZV9_9BURK</name>